<gene>
    <name evidence="1" type="ORF">H9Y05_06770</name>
</gene>
<dbReference type="AlphaFoldDB" id="A0A8J6PIE8"/>
<dbReference type="EMBL" id="JACVEL010000003">
    <property type="protein sequence ID" value="MBC9812179.1"/>
    <property type="molecule type" value="Genomic_DNA"/>
</dbReference>
<accession>A0A8J6PIE8</accession>
<protein>
    <submittedName>
        <fullName evidence="1">Uncharacterized protein</fullName>
    </submittedName>
</protein>
<evidence type="ECO:0000313" key="2">
    <source>
        <dbReference type="Proteomes" id="UP000652681"/>
    </source>
</evidence>
<evidence type="ECO:0000313" key="1">
    <source>
        <dbReference type="EMBL" id="MBC9812179.1"/>
    </source>
</evidence>
<comment type="caution">
    <text evidence="1">The sequence shown here is derived from an EMBL/GenBank/DDBJ whole genome shotgun (WGS) entry which is preliminary data.</text>
</comment>
<organism evidence="1 2">
    <name type="scientific">Taishania pollutisoli</name>
    <dbReference type="NCBI Taxonomy" id="2766479"/>
    <lineage>
        <taxon>Bacteria</taxon>
        <taxon>Pseudomonadati</taxon>
        <taxon>Bacteroidota</taxon>
        <taxon>Flavobacteriia</taxon>
        <taxon>Flavobacteriales</taxon>
        <taxon>Crocinitomicaceae</taxon>
        <taxon>Taishania</taxon>
    </lineage>
</organism>
<dbReference type="Proteomes" id="UP000652681">
    <property type="component" value="Unassembled WGS sequence"/>
</dbReference>
<keyword evidence="2" id="KW-1185">Reference proteome</keyword>
<reference evidence="1" key="1">
    <citation type="submission" date="2020-09" db="EMBL/GenBank/DDBJ databases">
        <title>Taishania pollutisoli gen. nov., sp. nov., Isolated from Tetrabromobisphenol A-Contaminated Soil.</title>
        <authorList>
            <person name="Chen Q."/>
        </authorList>
    </citation>
    <scope>NUCLEOTIDE SEQUENCE</scope>
    <source>
        <strain evidence="1">CZZ-1</strain>
    </source>
</reference>
<sequence>MRIQLEFKLTQKEADLLQCLTYTDEGFVNLLLPVPVGAQKMKGQLGLIETGLFDYIIGCVIHKRNHGKLPPDDEEKVKHAHSMLKKFLGEEYYLISFEPQ</sequence>
<proteinExistence type="predicted"/>
<name>A0A8J6PIE8_9FLAO</name>